<comment type="caution">
    <text evidence="2">The sequence shown here is derived from an EMBL/GenBank/DDBJ whole genome shotgun (WGS) entry which is preliminary data.</text>
</comment>
<dbReference type="PANTHER" id="PTHR35828">
    <property type="entry name" value="OS08G0203800 PROTEIN-RELATED"/>
    <property type="match status" value="1"/>
</dbReference>
<dbReference type="PROSITE" id="PS50181">
    <property type="entry name" value="FBOX"/>
    <property type="match status" value="1"/>
</dbReference>
<proteinExistence type="predicted"/>
<sequence length="415" mass="46470">MSEIDPAAACLPVLPEDVVTVILDRVPDLVSLFRCSVVCKRWRRLVSDPVFLRRRWPEGCSSLGRPSLLGFFVHRDRINTSAKRKISRLYPSLSPVFVPVPDSVLGPERRFLTSFIRDDAGILDDAKPLVARGGLLLVRITPRSLDKNNVLCLCMCNLLTGRRELLPPLDASLLDDNGVTGYSLVTAADHDAGPHPLADGYSNLFQVLLIGVARENWRLHLYKFSSAAGESQGWHSYDCRQPVSLSGPFECRIAVVACGTSQWLFQGNDANNQRLYTLDVSINSGHISLTFTMLQFDELTHPIGSFLPSAWLCTIDARLALLCARSNQLEIWSRLYHQNGTLRWHPTQSIRMEINLFGEPLSPVCFIENSDAVLVLYHSDPEFAYLLDLQFGSVTKVAGWTRSFNYMTAVSYEIN</sequence>
<protein>
    <recommendedName>
        <fullName evidence="1">F-box domain-containing protein</fullName>
    </recommendedName>
</protein>
<evidence type="ECO:0000313" key="3">
    <source>
        <dbReference type="Proteomes" id="UP001054889"/>
    </source>
</evidence>
<dbReference type="InterPro" id="IPR001810">
    <property type="entry name" value="F-box_dom"/>
</dbReference>
<accession>A0AAV5FLM1</accession>
<reference evidence="2" key="2">
    <citation type="submission" date="2021-12" db="EMBL/GenBank/DDBJ databases">
        <title>Resequencing data analysis of finger millet.</title>
        <authorList>
            <person name="Hatakeyama M."/>
            <person name="Aluri S."/>
            <person name="Balachadran M.T."/>
            <person name="Sivarajan S.R."/>
            <person name="Poveda L."/>
            <person name="Shimizu-Inatsugi R."/>
            <person name="Schlapbach R."/>
            <person name="Sreeman S.M."/>
            <person name="Shimizu K.K."/>
        </authorList>
    </citation>
    <scope>NUCLEOTIDE SEQUENCE</scope>
</reference>
<dbReference type="AlphaFoldDB" id="A0AAV5FLM1"/>
<name>A0AAV5FLM1_ELECO</name>
<dbReference type="InterPro" id="IPR036047">
    <property type="entry name" value="F-box-like_dom_sf"/>
</dbReference>
<reference evidence="2" key="1">
    <citation type="journal article" date="2018" name="DNA Res.">
        <title>Multiple hybrid de novo genome assembly of finger millet, an orphan allotetraploid crop.</title>
        <authorList>
            <person name="Hatakeyama M."/>
            <person name="Aluri S."/>
            <person name="Balachadran M.T."/>
            <person name="Sivarajan S.R."/>
            <person name="Patrignani A."/>
            <person name="Gruter S."/>
            <person name="Poveda L."/>
            <person name="Shimizu-Inatsugi R."/>
            <person name="Baeten J."/>
            <person name="Francoijs K.J."/>
            <person name="Nataraja K.N."/>
            <person name="Reddy Y.A.N."/>
            <person name="Phadnis S."/>
            <person name="Ravikumar R.L."/>
            <person name="Schlapbach R."/>
            <person name="Sreeman S.M."/>
            <person name="Shimizu K.K."/>
        </authorList>
    </citation>
    <scope>NUCLEOTIDE SEQUENCE</scope>
</reference>
<evidence type="ECO:0000259" key="1">
    <source>
        <dbReference type="PROSITE" id="PS50181"/>
    </source>
</evidence>
<dbReference type="Proteomes" id="UP001054889">
    <property type="component" value="Unassembled WGS sequence"/>
</dbReference>
<dbReference type="Pfam" id="PF12937">
    <property type="entry name" value="F-box-like"/>
    <property type="match status" value="1"/>
</dbReference>
<organism evidence="2 3">
    <name type="scientific">Eleusine coracana subsp. coracana</name>
    <dbReference type="NCBI Taxonomy" id="191504"/>
    <lineage>
        <taxon>Eukaryota</taxon>
        <taxon>Viridiplantae</taxon>
        <taxon>Streptophyta</taxon>
        <taxon>Embryophyta</taxon>
        <taxon>Tracheophyta</taxon>
        <taxon>Spermatophyta</taxon>
        <taxon>Magnoliopsida</taxon>
        <taxon>Liliopsida</taxon>
        <taxon>Poales</taxon>
        <taxon>Poaceae</taxon>
        <taxon>PACMAD clade</taxon>
        <taxon>Chloridoideae</taxon>
        <taxon>Cynodonteae</taxon>
        <taxon>Eleusininae</taxon>
        <taxon>Eleusine</taxon>
    </lineage>
</organism>
<dbReference type="SUPFAM" id="SSF81383">
    <property type="entry name" value="F-box domain"/>
    <property type="match status" value="1"/>
</dbReference>
<evidence type="ECO:0000313" key="2">
    <source>
        <dbReference type="EMBL" id="GJN36569.1"/>
    </source>
</evidence>
<feature type="domain" description="F-box" evidence="1">
    <location>
        <begin position="8"/>
        <end position="55"/>
    </location>
</feature>
<dbReference type="EMBL" id="BQKI01000090">
    <property type="protein sequence ID" value="GJN36569.1"/>
    <property type="molecule type" value="Genomic_DNA"/>
</dbReference>
<dbReference type="SMART" id="SM00256">
    <property type="entry name" value="FBOX"/>
    <property type="match status" value="1"/>
</dbReference>
<gene>
    <name evidence="2" type="primary">gb25443</name>
    <name evidence="2" type="ORF">PR202_gb25443</name>
</gene>
<dbReference type="Gene3D" id="1.20.1280.50">
    <property type="match status" value="1"/>
</dbReference>
<dbReference type="PANTHER" id="PTHR35828:SF25">
    <property type="entry name" value="OS08G0203800 PROTEIN"/>
    <property type="match status" value="1"/>
</dbReference>
<keyword evidence="3" id="KW-1185">Reference proteome</keyword>